<evidence type="ECO:0000256" key="1">
    <source>
        <dbReference type="ARBA" id="ARBA00004651"/>
    </source>
</evidence>
<feature type="transmembrane region" description="Helical" evidence="8">
    <location>
        <begin position="300"/>
        <end position="318"/>
    </location>
</feature>
<feature type="transmembrane region" description="Helical" evidence="8">
    <location>
        <begin position="43"/>
        <end position="61"/>
    </location>
</feature>
<evidence type="ECO:0000256" key="4">
    <source>
        <dbReference type="ARBA" id="ARBA00022475"/>
    </source>
</evidence>
<accession>A0A485L9L3</accession>
<evidence type="ECO:0000256" key="2">
    <source>
        <dbReference type="ARBA" id="ARBA00007362"/>
    </source>
</evidence>
<feature type="transmembrane region" description="Helical" evidence="8">
    <location>
        <begin position="103"/>
        <end position="125"/>
    </location>
</feature>
<dbReference type="AlphaFoldDB" id="A0A485L9L3"/>
<evidence type="ECO:0000256" key="7">
    <source>
        <dbReference type="ARBA" id="ARBA00023136"/>
    </source>
</evidence>
<evidence type="ECO:0000313" key="12">
    <source>
        <dbReference type="Proteomes" id="UP000332933"/>
    </source>
</evidence>
<dbReference type="InterPro" id="IPR037185">
    <property type="entry name" value="EmrE-like"/>
</dbReference>
<feature type="transmembrane region" description="Helical" evidence="8">
    <location>
        <begin position="212"/>
        <end position="231"/>
    </location>
</feature>
<protein>
    <submittedName>
        <fullName evidence="11">Aste57867_18122 protein</fullName>
    </submittedName>
</protein>
<feature type="domain" description="EamA" evidence="9">
    <location>
        <begin position="42"/>
        <end position="177"/>
    </location>
</feature>
<dbReference type="SUPFAM" id="SSF103481">
    <property type="entry name" value="Multidrug resistance efflux transporter EmrE"/>
    <property type="match status" value="2"/>
</dbReference>
<name>A0A485L9L3_9STRA</name>
<keyword evidence="5 8" id="KW-0812">Transmembrane</keyword>
<evidence type="ECO:0000313" key="10">
    <source>
        <dbReference type="EMBL" id="KAF0690497.1"/>
    </source>
</evidence>
<evidence type="ECO:0000256" key="6">
    <source>
        <dbReference type="ARBA" id="ARBA00022989"/>
    </source>
</evidence>
<gene>
    <name evidence="11" type="primary">Aste57867_18122</name>
    <name evidence="10" type="ORF">As57867_018060</name>
    <name evidence="11" type="ORF">ASTE57867_18122</name>
</gene>
<evidence type="ECO:0000259" key="9">
    <source>
        <dbReference type="Pfam" id="PF00892"/>
    </source>
</evidence>
<comment type="similarity">
    <text evidence="2">Belongs to the EamA transporter family.</text>
</comment>
<feature type="transmembrane region" description="Helical" evidence="8">
    <location>
        <begin position="243"/>
        <end position="262"/>
    </location>
</feature>
<feature type="transmembrane region" description="Helical" evidence="8">
    <location>
        <begin position="160"/>
        <end position="177"/>
    </location>
</feature>
<proteinExistence type="inferred from homology"/>
<dbReference type="Proteomes" id="UP000332933">
    <property type="component" value="Unassembled WGS sequence"/>
</dbReference>
<feature type="transmembrane region" description="Helical" evidence="8">
    <location>
        <begin position="73"/>
        <end position="91"/>
    </location>
</feature>
<dbReference type="NCBIfam" id="TIGR00688">
    <property type="entry name" value="rarD"/>
    <property type="match status" value="1"/>
</dbReference>
<evidence type="ECO:0000256" key="3">
    <source>
        <dbReference type="ARBA" id="ARBA00022448"/>
    </source>
</evidence>
<keyword evidence="6 8" id="KW-1133">Transmembrane helix</keyword>
<dbReference type="InterPro" id="IPR000620">
    <property type="entry name" value="EamA_dom"/>
</dbReference>
<evidence type="ECO:0000256" key="8">
    <source>
        <dbReference type="SAM" id="Phobius"/>
    </source>
</evidence>
<evidence type="ECO:0000256" key="5">
    <source>
        <dbReference type="ARBA" id="ARBA00022692"/>
    </source>
</evidence>
<dbReference type="OrthoDB" id="64403at2759"/>
<dbReference type="GO" id="GO:0005886">
    <property type="term" value="C:plasma membrane"/>
    <property type="evidence" value="ECO:0007669"/>
    <property type="project" value="UniProtKB-SubCell"/>
</dbReference>
<comment type="subcellular location">
    <subcellularLocation>
        <location evidence="1">Cell membrane</location>
        <topology evidence="1">Multi-pass membrane protein</topology>
    </subcellularLocation>
</comment>
<evidence type="ECO:0000313" key="11">
    <source>
        <dbReference type="EMBL" id="VFT94860.1"/>
    </source>
</evidence>
<dbReference type="EMBL" id="CAADRA010006397">
    <property type="protein sequence ID" value="VFT94860.1"/>
    <property type="molecule type" value="Genomic_DNA"/>
</dbReference>
<dbReference type="EMBL" id="VJMH01006376">
    <property type="protein sequence ID" value="KAF0690497.1"/>
    <property type="molecule type" value="Genomic_DNA"/>
</dbReference>
<keyword evidence="12" id="KW-1185">Reference proteome</keyword>
<feature type="transmembrane region" description="Helical" evidence="8">
    <location>
        <begin position="183"/>
        <end position="200"/>
    </location>
</feature>
<sequence length="364" mass="40254">MAYKSKAIANHPSPETDLLGFVLLQFVIPEFASTMTMNAYQTGLVFGSIAYVIWGLSAIYWKQLDQLPAMQLLCHRIVWAFPIAVAALVYSGHAPAMTQAVKWTTLAFYLVSASLLFVNLYVSIWAANAGFIVELSLGYFTSPLVSVLLGVLVLRERLRFWQWVAVALVFSGLATVTFLYGKFPWIAVVLALDFGFYALLQKKAPLLSVQGIAIEMFYLTIPCAAYLITLQAQGTAAFGHVSIGYDFLMVGLGVLTITPQLLFSTAIRCIPMTIMGLLQFIGPTLNILTGVVIYKEAFRLSRSIGFIQVWVALAIYTWDIFRAAAAMKTTEMDIDDVHVDVVSTPRDDDSIEDNTDYIPHANQV</sequence>
<dbReference type="InterPro" id="IPR004626">
    <property type="entry name" value="RarD"/>
</dbReference>
<dbReference type="Pfam" id="PF00892">
    <property type="entry name" value="EamA"/>
    <property type="match status" value="1"/>
</dbReference>
<keyword evidence="7 8" id="KW-0472">Membrane</keyword>
<reference evidence="10" key="2">
    <citation type="submission" date="2019-06" db="EMBL/GenBank/DDBJ databases">
        <title>Genomics analysis of Aphanomyces spp. identifies a new class of oomycete effector associated with host adaptation.</title>
        <authorList>
            <person name="Gaulin E."/>
        </authorList>
    </citation>
    <scope>NUCLEOTIDE SEQUENCE</scope>
    <source>
        <strain evidence="10">CBS 578.67</strain>
    </source>
</reference>
<feature type="transmembrane region" description="Helical" evidence="8">
    <location>
        <begin position="131"/>
        <end position="153"/>
    </location>
</feature>
<keyword evidence="4" id="KW-1003">Cell membrane</keyword>
<organism evidence="11 12">
    <name type="scientific">Aphanomyces stellatus</name>
    <dbReference type="NCBI Taxonomy" id="120398"/>
    <lineage>
        <taxon>Eukaryota</taxon>
        <taxon>Sar</taxon>
        <taxon>Stramenopiles</taxon>
        <taxon>Oomycota</taxon>
        <taxon>Saprolegniomycetes</taxon>
        <taxon>Saprolegniales</taxon>
        <taxon>Verrucalvaceae</taxon>
        <taxon>Aphanomyces</taxon>
    </lineage>
</organism>
<keyword evidence="3" id="KW-0813">Transport</keyword>
<reference evidence="11 12" key="1">
    <citation type="submission" date="2019-03" db="EMBL/GenBank/DDBJ databases">
        <authorList>
            <person name="Gaulin E."/>
            <person name="Dumas B."/>
        </authorList>
    </citation>
    <scope>NUCLEOTIDE SEQUENCE [LARGE SCALE GENOMIC DNA]</scope>
    <source>
        <strain evidence="11">CBS 568.67</strain>
    </source>
</reference>
<feature type="transmembrane region" description="Helical" evidence="8">
    <location>
        <begin position="274"/>
        <end position="294"/>
    </location>
</feature>